<protein>
    <submittedName>
        <fullName evidence="7">Putative O-linked N-acetylglucosamine transferase, SPINDLY family</fullName>
    </submittedName>
</protein>
<feature type="domain" description="O-GlcNAc transferase C-terminal" evidence="6">
    <location>
        <begin position="525"/>
        <end position="712"/>
    </location>
</feature>
<organism evidence="7 8">
    <name type="scientific">Chamaesiphon minutus (strain ATCC 27169 / PCC 6605)</name>
    <dbReference type="NCBI Taxonomy" id="1173020"/>
    <lineage>
        <taxon>Bacteria</taxon>
        <taxon>Bacillati</taxon>
        <taxon>Cyanobacteriota</taxon>
        <taxon>Cyanophyceae</taxon>
        <taxon>Gomontiellales</taxon>
        <taxon>Chamaesiphonaceae</taxon>
        <taxon>Chamaesiphon</taxon>
    </lineage>
</organism>
<dbReference type="HOGENOM" id="CLU_022025_0_0_3"/>
<comment type="pathway">
    <text evidence="1">Protein modification; protein glycosylation.</text>
</comment>
<dbReference type="STRING" id="1173020.Cha6605_2753"/>
<keyword evidence="2" id="KW-0328">Glycosyltransferase</keyword>
<sequence>MQALHLQPTLPDRPFDRDSLERTIEYYEAIIDRGDESSHNYWHLGLAYLLQQREVDAQATWFVPFESADDIAAETLNNELCTLLDRVASEKLSENCLDDAWLICQYLREINFAHVNNLLRAVLLEIKTERFTPELLTELQAEEILANSVEPNIDRSILISLLDVILSFSSPLVSQLVRQCLSLRSDCQDDAIVTIVNTVLRLDRHLHGDSFLIEILDVCLEYAPKNINILNTQSRLYCNSRQYQTAIEIGNTAYEYCQNIRDKIVTNNHIIRAMLSSGNWLNADALLTRYYQLLEELAAQENLDLSINNDNLLMVASVFLACIADRPEHFRQLQNKIASKHVPSQPQIISSAAEPVELKKETGVIRIGYLASTFRSHSVGWLCRWLFQYHDRQNFQIFTYGINQDPDDSFYQQWFRKTSHVSYCFSDKPDEIIAQIKADEIDILIDLDSLTLSLTTRILAAKPAPVQVSWLGWDATGLPTVDYFIADNYVLPDNAQEYYQEKIWRLPHSYLAVKGFEIGTPTLKRRDLNIPDDAIIYWSGQVGHKRHPDTVRLQLRILKSVPNSYFLIKGDTDPDIIREFFGKIAAEEGVEFDRLRFLGNVPDEYTHRANLGIADVALDTYPYNGATTTLEILWMGIPLVTRVGQQFIARNSYTFMLNAGIEEGIAWNAEEYVEWGIKLGLDRELRLEIREKLRVGRTTAPVWNAKQFTLDMEQAYRDMWAKYQSQQQDRQIEDYSQN</sequence>
<gene>
    <name evidence="7" type="ORF">Cha6605_2753</name>
</gene>
<evidence type="ECO:0000256" key="5">
    <source>
        <dbReference type="ARBA" id="ARBA00022803"/>
    </source>
</evidence>
<evidence type="ECO:0000313" key="8">
    <source>
        <dbReference type="Proteomes" id="UP000010366"/>
    </source>
</evidence>
<feature type="domain" description="O-GlcNAc transferase C-terminal" evidence="6">
    <location>
        <begin position="356"/>
        <end position="511"/>
    </location>
</feature>
<evidence type="ECO:0000256" key="3">
    <source>
        <dbReference type="ARBA" id="ARBA00022679"/>
    </source>
</evidence>
<dbReference type="RefSeq" id="WP_015159938.1">
    <property type="nucleotide sequence ID" value="NC_019697.1"/>
</dbReference>
<dbReference type="InterPro" id="IPR029489">
    <property type="entry name" value="OGT/SEC/SPY_C"/>
</dbReference>
<dbReference type="PANTHER" id="PTHR44835">
    <property type="entry name" value="UDP-N-ACETYLGLUCOSAMINE--PEPTIDE N-ACETYLGLUCOSAMINYLTRANSFERASE SPINDLY-RELATED"/>
    <property type="match status" value="1"/>
</dbReference>
<keyword evidence="5" id="KW-0802">TPR repeat</keyword>
<dbReference type="KEGG" id="cmp:Cha6605_2753"/>
<dbReference type="Gene3D" id="3.40.50.11380">
    <property type="match status" value="1"/>
</dbReference>
<dbReference type="PATRIC" id="fig|1173020.3.peg.3140"/>
<dbReference type="Proteomes" id="UP000010366">
    <property type="component" value="Chromosome"/>
</dbReference>
<evidence type="ECO:0000313" key="7">
    <source>
        <dbReference type="EMBL" id="AFY93792.1"/>
    </source>
</evidence>
<name>K9UFC2_CHAP6</name>
<dbReference type="SUPFAM" id="SSF48452">
    <property type="entry name" value="TPR-like"/>
    <property type="match status" value="1"/>
</dbReference>
<dbReference type="SUPFAM" id="SSF53756">
    <property type="entry name" value="UDP-Glycosyltransferase/glycogen phosphorylase"/>
    <property type="match status" value="1"/>
</dbReference>
<dbReference type="EMBL" id="CP003600">
    <property type="protein sequence ID" value="AFY93792.1"/>
    <property type="molecule type" value="Genomic_DNA"/>
</dbReference>
<dbReference type="GO" id="GO:0016757">
    <property type="term" value="F:glycosyltransferase activity"/>
    <property type="evidence" value="ECO:0007669"/>
    <property type="project" value="UniProtKB-KW"/>
</dbReference>
<evidence type="ECO:0000256" key="1">
    <source>
        <dbReference type="ARBA" id="ARBA00004922"/>
    </source>
</evidence>
<dbReference type="InterPro" id="IPR011990">
    <property type="entry name" value="TPR-like_helical_dom_sf"/>
</dbReference>
<evidence type="ECO:0000256" key="4">
    <source>
        <dbReference type="ARBA" id="ARBA00022737"/>
    </source>
</evidence>
<proteinExistence type="predicted"/>
<reference evidence="7 8" key="1">
    <citation type="submission" date="2012-05" db="EMBL/GenBank/DDBJ databases">
        <title>Finished chromosome of genome of Chamaesiphon sp. PCC 6605.</title>
        <authorList>
            <consortium name="US DOE Joint Genome Institute"/>
            <person name="Gugger M."/>
            <person name="Coursin T."/>
            <person name="Rippka R."/>
            <person name="Tandeau De Marsac N."/>
            <person name="Huntemann M."/>
            <person name="Wei C.-L."/>
            <person name="Han J."/>
            <person name="Detter J.C."/>
            <person name="Han C."/>
            <person name="Tapia R."/>
            <person name="Chen A."/>
            <person name="Kyrpides N."/>
            <person name="Mavromatis K."/>
            <person name="Markowitz V."/>
            <person name="Szeto E."/>
            <person name="Ivanova N."/>
            <person name="Pagani I."/>
            <person name="Pati A."/>
            <person name="Goodwin L."/>
            <person name="Nordberg H.P."/>
            <person name="Cantor M.N."/>
            <person name="Hua S.X."/>
            <person name="Woyke T."/>
            <person name="Kerfeld C.A."/>
        </authorList>
    </citation>
    <scope>NUCLEOTIDE SEQUENCE [LARGE SCALE GENOMIC DNA]</scope>
    <source>
        <strain evidence="8">ATCC 27169 / PCC 6605</strain>
    </source>
</reference>
<keyword evidence="8" id="KW-1185">Reference proteome</keyword>
<keyword evidence="3 7" id="KW-0808">Transferase</keyword>
<evidence type="ECO:0000259" key="6">
    <source>
        <dbReference type="Pfam" id="PF13844"/>
    </source>
</evidence>
<dbReference type="PANTHER" id="PTHR44835:SF1">
    <property type="entry name" value="PROTEIN O-GLCNAC TRANSFERASE"/>
    <property type="match status" value="1"/>
</dbReference>
<evidence type="ECO:0000256" key="2">
    <source>
        <dbReference type="ARBA" id="ARBA00022676"/>
    </source>
</evidence>
<dbReference type="AlphaFoldDB" id="K9UFC2"/>
<dbReference type="OrthoDB" id="146908at2"/>
<dbReference type="Gene3D" id="3.40.50.2000">
    <property type="entry name" value="Glycogen Phosphorylase B"/>
    <property type="match status" value="1"/>
</dbReference>
<accession>K9UFC2</accession>
<keyword evidence="4" id="KW-0677">Repeat</keyword>
<dbReference type="Pfam" id="PF13844">
    <property type="entry name" value="Glyco_transf_41"/>
    <property type="match status" value="2"/>
</dbReference>
<dbReference type="eggNOG" id="COG3914">
    <property type="taxonomic scope" value="Bacteria"/>
</dbReference>
<dbReference type="InterPro" id="IPR051939">
    <property type="entry name" value="Glycosyltr_41/O-GlcNAc_trsf"/>
</dbReference>